<dbReference type="SUPFAM" id="SSF52833">
    <property type="entry name" value="Thioredoxin-like"/>
    <property type="match status" value="1"/>
</dbReference>
<dbReference type="Proteomes" id="UP000192273">
    <property type="component" value="Chromosome"/>
</dbReference>
<dbReference type="RefSeq" id="WP_037298533.1">
    <property type="nucleotide sequence ID" value="NZ_CP020474.1"/>
</dbReference>
<reference evidence="2 3" key="1">
    <citation type="submission" date="2017-03" db="EMBL/GenBank/DDBJ databases">
        <title>Genome Sequence of Roseovarius mucosus strain SMR3 Isolated from a culture of the Diatom Skeletonema marinoi.</title>
        <authorList>
            <person name="Topel M."/>
            <person name="Pinder M."/>
            <person name="Johansson O.N."/>
            <person name="Kourtchenko O."/>
            <person name="Godhe A."/>
            <person name="Clarke A.K."/>
        </authorList>
    </citation>
    <scope>NUCLEOTIDE SEQUENCE [LARGE SCALE GENOMIC DNA]</scope>
    <source>
        <strain evidence="2 3">SMR3</strain>
    </source>
</reference>
<gene>
    <name evidence="2" type="ORF">ROSMUCSMR3_00787</name>
</gene>
<dbReference type="AlphaFoldDB" id="A0A1V0RKR3"/>
<dbReference type="InterPro" id="IPR010634">
    <property type="entry name" value="DUF1223"/>
</dbReference>
<dbReference type="PANTHER" id="PTHR36057">
    <property type="match status" value="1"/>
</dbReference>
<organism evidence="2 3">
    <name type="scientific">Roseovarius mucosus</name>
    <dbReference type="NCBI Taxonomy" id="215743"/>
    <lineage>
        <taxon>Bacteria</taxon>
        <taxon>Pseudomonadati</taxon>
        <taxon>Pseudomonadota</taxon>
        <taxon>Alphaproteobacteria</taxon>
        <taxon>Rhodobacterales</taxon>
        <taxon>Roseobacteraceae</taxon>
        <taxon>Roseovarius</taxon>
    </lineage>
</organism>
<name>A0A1V0RKR3_9RHOB</name>
<dbReference type="InterPro" id="IPR036249">
    <property type="entry name" value="Thioredoxin-like_sf"/>
</dbReference>
<evidence type="ECO:0000256" key="1">
    <source>
        <dbReference type="SAM" id="SignalP"/>
    </source>
</evidence>
<evidence type="ECO:0000313" key="3">
    <source>
        <dbReference type="Proteomes" id="UP000192273"/>
    </source>
</evidence>
<keyword evidence="3" id="KW-1185">Reference proteome</keyword>
<evidence type="ECO:0008006" key="4">
    <source>
        <dbReference type="Google" id="ProtNLM"/>
    </source>
</evidence>
<dbReference type="KEGG" id="rmm:ROSMUCSMR3_00787"/>
<keyword evidence="1" id="KW-0732">Signal</keyword>
<dbReference type="EMBL" id="CP020474">
    <property type="protein sequence ID" value="ARE82286.1"/>
    <property type="molecule type" value="Genomic_DNA"/>
</dbReference>
<protein>
    <recommendedName>
        <fullName evidence="4">Secreted protein</fullName>
    </recommendedName>
</protein>
<sequence>MRHVAASVLGGILSLWAVQASAGDHPVVVELFTSQGCSSCPPADAYFLDLVTRDDVIALSLHVDYWDYIGWEDSFGSPHNSNRQRGYAQASGRTMVYTPQMIINGADHVVGTRFGDVEALIAQHRARAQSGIAVEVVRDAGKVRIKARAEPARRTPLMVQLVRYVPEQTVKIARGENAGKTITYANIVTDITQVAVWDSRKPLDLDVALAREDKAIVLLQYVDFGTIEAVAYLH</sequence>
<dbReference type="Pfam" id="PF06764">
    <property type="entry name" value="DUF1223"/>
    <property type="match status" value="1"/>
</dbReference>
<accession>A0A1V0RKR3</accession>
<proteinExistence type="predicted"/>
<feature type="chain" id="PRO_5010717557" description="Secreted protein" evidence="1">
    <location>
        <begin position="23"/>
        <end position="234"/>
    </location>
</feature>
<dbReference type="OrthoDB" id="9808254at2"/>
<feature type="signal peptide" evidence="1">
    <location>
        <begin position="1"/>
        <end position="22"/>
    </location>
</feature>
<dbReference type="PANTHER" id="PTHR36057:SF1">
    <property type="entry name" value="LIPOPROTEIN LIPID ATTACHMENT SITE-LIKE PROTEIN, PUTATIVE (DUF1223)-RELATED"/>
    <property type="match status" value="1"/>
</dbReference>
<evidence type="ECO:0000313" key="2">
    <source>
        <dbReference type="EMBL" id="ARE82286.1"/>
    </source>
</evidence>